<sequence>MKTIVLLFTLTLAQSVLAQPVSLPAPHQHPALVEFDMSGLDAMRARVQAVINRPADLSSDKVAAFEKIRRAAEAGDTIAQLDLAQMLHDGEGTPRDVDAGLAWMQKSAEGGYGPAQAFLGVAYTLGQGMAIDRKLGEYWSRKGAAQGVELANFTLAMHFENIHSSPEEQAHALHWLKFYAENGFIYACNEIGYRLMMTARDEAQRKEAFGWYMRAAKALDPPGLNNVAYSYEVGQGVPQSDEAALGWYEMAAIAKSPPGQTGFARLLEQGRGGPTRQGPAPKPFALYLLAARQGDVEAMERLVKVYDKGELEQAADPAQAALWREKLRLAKTP</sequence>
<dbReference type="Proteomes" id="UP000179840">
    <property type="component" value="Unassembled WGS sequence"/>
</dbReference>
<dbReference type="Gene3D" id="1.25.40.10">
    <property type="entry name" value="Tetratricopeptide repeat domain"/>
    <property type="match status" value="1"/>
</dbReference>
<dbReference type="PANTHER" id="PTHR11102">
    <property type="entry name" value="SEL-1-LIKE PROTEIN"/>
    <property type="match status" value="1"/>
</dbReference>
<protein>
    <recommendedName>
        <fullName evidence="4">Sel1 repeat family protein</fullName>
    </recommendedName>
</protein>
<dbReference type="InterPro" id="IPR050767">
    <property type="entry name" value="Sel1_AlgK"/>
</dbReference>
<keyword evidence="1" id="KW-0732">Signal</keyword>
<dbReference type="Pfam" id="PF08238">
    <property type="entry name" value="Sel1"/>
    <property type="match status" value="4"/>
</dbReference>
<dbReference type="RefSeq" id="WP_071077893.1">
    <property type="nucleotide sequence ID" value="NZ_LFKP01000008.1"/>
</dbReference>
<name>A0A1S1U7Y6_9BURK</name>
<evidence type="ECO:0008006" key="4">
    <source>
        <dbReference type="Google" id="ProtNLM"/>
    </source>
</evidence>
<gene>
    <name evidence="2" type="ORF">AKG95_16675</name>
</gene>
<comment type="caution">
    <text evidence="2">The sequence shown here is derived from an EMBL/GenBank/DDBJ whole genome shotgun (WGS) entry which is preliminary data.</text>
</comment>
<organism evidence="2 3">
    <name type="scientific">Janthinobacterium lividum</name>
    <dbReference type="NCBI Taxonomy" id="29581"/>
    <lineage>
        <taxon>Bacteria</taxon>
        <taxon>Pseudomonadati</taxon>
        <taxon>Pseudomonadota</taxon>
        <taxon>Betaproteobacteria</taxon>
        <taxon>Burkholderiales</taxon>
        <taxon>Oxalobacteraceae</taxon>
        <taxon>Janthinobacterium</taxon>
    </lineage>
</organism>
<evidence type="ECO:0000256" key="1">
    <source>
        <dbReference type="SAM" id="SignalP"/>
    </source>
</evidence>
<feature type="chain" id="PRO_5010174769" description="Sel1 repeat family protein" evidence="1">
    <location>
        <begin position="19"/>
        <end position="333"/>
    </location>
</feature>
<proteinExistence type="predicted"/>
<dbReference type="InterPro" id="IPR011990">
    <property type="entry name" value="TPR-like_helical_dom_sf"/>
</dbReference>
<dbReference type="AlphaFoldDB" id="A0A1S1U7Y6"/>
<accession>A0A1S1U7Y6</accession>
<dbReference type="EMBL" id="LFKP01000008">
    <property type="protein sequence ID" value="OHV96396.1"/>
    <property type="molecule type" value="Genomic_DNA"/>
</dbReference>
<dbReference type="SUPFAM" id="SSF81901">
    <property type="entry name" value="HCP-like"/>
    <property type="match status" value="1"/>
</dbReference>
<evidence type="ECO:0000313" key="2">
    <source>
        <dbReference type="EMBL" id="OHV96396.1"/>
    </source>
</evidence>
<dbReference type="PANTHER" id="PTHR11102:SF160">
    <property type="entry name" value="ERAD-ASSOCIATED E3 UBIQUITIN-PROTEIN LIGASE COMPONENT HRD3"/>
    <property type="match status" value="1"/>
</dbReference>
<dbReference type="SMART" id="SM00671">
    <property type="entry name" value="SEL1"/>
    <property type="match status" value="5"/>
</dbReference>
<dbReference type="InterPro" id="IPR006597">
    <property type="entry name" value="Sel1-like"/>
</dbReference>
<reference evidence="2 3" key="1">
    <citation type="submission" date="2015-06" db="EMBL/GenBank/DDBJ databases">
        <title>Draft genome sequencing of a biphenyl-degrading bacterium, Janthinobacterium lividum MEG1.</title>
        <authorList>
            <person name="Shimodaira J."/>
            <person name="Hatta T."/>
        </authorList>
    </citation>
    <scope>NUCLEOTIDE SEQUENCE [LARGE SCALE GENOMIC DNA]</scope>
    <source>
        <strain evidence="2 3">MEG1</strain>
    </source>
</reference>
<evidence type="ECO:0000313" key="3">
    <source>
        <dbReference type="Proteomes" id="UP000179840"/>
    </source>
</evidence>
<feature type="signal peptide" evidence="1">
    <location>
        <begin position="1"/>
        <end position="18"/>
    </location>
</feature>